<evidence type="ECO:0000313" key="3">
    <source>
        <dbReference type="Proteomes" id="UP000054047"/>
    </source>
</evidence>
<dbReference type="NCBIfam" id="NF006958">
    <property type="entry name" value="PRK09435.1"/>
    <property type="match status" value="1"/>
</dbReference>
<organism evidence="2 3">
    <name type="scientific">Ancylostoma duodenale</name>
    <dbReference type="NCBI Taxonomy" id="51022"/>
    <lineage>
        <taxon>Eukaryota</taxon>
        <taxon>Metazoa</taxon>
        <taxon>Ecdysozoa</taxon>
        <taxon>Nematoda</taxon>
        <taxon>Chromadorea</taxon>
        <taxon>Rhabditida</taxon>
        <taxon>Rhabditina</taxon>
        <taxon>Rhabditomorpha</taxon>
        <taxon>Strongyloidea</taxon>
        <taxon>Ancylostomatidae</taxon>
        <taxon>Ancylostomatinae</taxon>
        <taxon>Ancylostoma</taxon>
    </lineage>
</organism>
<dbReference type="OrthoDB" id="1476984at2759"/>
<proteinExistence type="inferred from homology"/>
<dbReference type="PANTHER" id="PTHR23408:SF3">
    <property type="entry name" value="METHYLMALONIC ACIDURIA TYPE A PROTEIN, MITOCHONDRIAL"/>
    <property type="match status" value="1"/>
</dbReference>
<evidence type="ECO:0000313" key="2">
    <source>
        <dbReference type="EMBL" id="KIH54189.1"/>
    </source>
</evidence>
<dbReference type="CDD" id="cd03114">
    <property type="entry name" value="MMAA-like"/>
    <property type="match status" value="1"/>
</dbReference>
<reference evidence="2 3" key="1">
    <citation type="submission" date="2013-12" db="EMBL/GenBank/DDBJ databases">
        <title>Draft genome of the parsitic nematode Ancylostoma duodenale.</title>
        <authorList>
            <person name="Mitreva M."/>
        </authorList>
    </citation>
    <scope>NUCLEOTIDE SEQUENCE [LARGE SCALE GENOMIC DNA]</scope>
    <source>
        <strain evidence="2 3">Zhejiang</strain>
    </source>
</reference>
<dbReference type="SUPFAM" id="SSF52540">
    <property type="entry name" value="P-loop containing nucleoside triphosphate hydrolases"/>
    <property type="match status" value="1"/>
</dbReference>
<dbReference type="GO" id="GO:0005737">
    <property type="term" value="C:cytoplasm"/>
    <property type="evidence" value="ECO:0007669"/>
    <property type="project" value="TreeGrafter"/>
</dbReference>
<evidence type="ECO:0000256" key="1">
    <source>
        <dbReference type="ARBA" id="ARBA00009625"/>
    </source>
</evidence>
<comment type="similarity">
    <text evidence="1">Belongs to the SIMIBI class G3E GTPase family. ArgK/MeaB subfamily.</text>
</comment>
<dbReference type="Gene3D" id="1.10.287.130">
    <property type="match status" value="1"/>
</dbReference>
<name>A0A0C2G5L3_9BILA</name>
<dbReference type="EMBL" id="KN739552">
    <property type="protein sequence ID" value="KIH54189.1"/>
    <property type="molecule type" value="Genomic_DNA"/>
</dbReference>
<dbReference type="GO" id="GO:0003924">
    <property type="term" value="F:GTPase activity"/>
    <property type="evidence" value="ECO:0007669"/>
    <property type="project" value="InterPro"/>
</dbReference>
<dbReference type="Proteomes" id="UP000054047">
    <property type="component" value="Unassembled WGS sequence"/>
</dbReference>
<gene>
    <name evidence="2" type="ORF">ANCDUO_15666</name>
</gene>
<dbReference type="NCBIfam" id="TIGR00750">
    <property type="entry name" value="lao"/>
    <property type="match status" value="1"/>
</dbReference>
<dbReference type="InterPro" id="IPR027417">
    <property type="entry name" value="P-loop_NTPase"/>
</dbReference>
<sequence>MFTRMLPRLGCQYSSLRSVIVLAERSKMTAAAHRIPAAYGVKKTKPFEAMIEDYAKFHWDDTVKEDDPLVVRLRDQLLAGSRSALASAITLVESRHPKKRAQGNLLLHMFTRMLPRLSCQYSSLRSVIVLAERSKMTAAAHRIPAAYGVKKTKPFEAMIEDYAKFHWDDTVKEDDPLVVRLRDQLLAGSRSALASAITLVESRHPKKRAQGNLLLHSVLAAERKRYVEKGKESMIFRIGISGSPGVGKSSFIEAMGKELTDGRGMKIAVLTIDPSSAVTGGSVLGDLTRMQELSRNPKAYIRQSPTSGSLGGVTRGIHEAIILCEGAGYDVVIIETVGVGQSEVSVADMCDMFCLLLSPAHGDELQGVKRGIMELSDLLVVTKDDGDLKAKARLTQSEYISALKYMRPRIPSWKPKVMRSSIMEPLSIQAVCDCMFEFWETIMASGDLEERRTSQMTTWMWDHVREELLNVFQKHPKIAPLAPALEEDVRLGKITPGHASETLIRTFLGL</sequence>
<dbReference type="GO" id="GO:0005525">
    <property type="term" value="F:GTP binding"/>
    <property type="evidence" value="ECO:0007669"/>
    <property type="project" value="InterPro"/>
</dbReference>
<dbReference type="AlphaFoldDB" id="A0A0C2G5L3"/>
<dbReference type="Gene3D" id="3.40.50.300">
    <property type="entry name" value="P-loop containing nucleotide triphosphate hydrolases"/>
    <property type="match status" value="1"/>
</dbReference>
<accession>A0A0C2G5L3</accession>
<dbReference type="PANTHER" id="PTHR23408">
    <property type="entry name" value="METHYLMALONYL-COA MUTASE"/>
    <property type="match status" value="1"/>
</dbReference>
<dbReference type="Pfam" id="PF03308">
    <property type="entry name" value="MeaB"/>
    <property type="match status" value="1"/>
</dbReference>
<protein>
    <submittedName>
        <fullName evidence="2">LAO/AO transport system ATPase</fullName>
    </submittedName>
</protein>
<dbReference type="Gene3D" id="1.20.5.170">
    <property type="match status" value="2"/>
</dbReference>
<keyword evidence="3" id="KW-1185">Reference proteome</keyword>
<dbReference type="InterPro" id="IPR005129">
    <property type="entry name" value="GTPase_ArgK"/>
</dbReference>